<comment type="caution">
    <text evidence="1">The sequence shown here is derived from an EMBL/GenBank/DDBJ whole genome shotgun (WGS) entry which is preliminary data.</text>
</comment>
<evidence type="ECO:0000313" key="1">
    <source>
        <dbReference type="EMBL" id="GAG76876.1"/>
    </source>
</evidence>
<proteinExistence type="predicted"/>
<feature type="non-terminal residue" evidence="1">
    <location>
        <position position="1"/>
    </location>
</feature>
<gene>
    <name evidence="1" type="ORF">S01H4_29157</name>
</gene>
<dbReference type="EMBL" id="BART01014753">
    <property type="protein sequence ID" value="GAG76876.1"/>
    <property type="molecule type" value="Genomic_DNA"/>
</dbReference>
<sequence length="110" mass="13380">LIYYNELFSEFEEICRNYNIEIYKFWVKRLQSSLFNKLKEVKELRIEGRTYALNCIFKILYSIYSQKIHEFEVSTKENPEDLSIEYFIYDSIQTEINSIIQKKVGQIRAK</sequence>
<name>X1BXI6_9ZZZZ</name>
<accession>X1BXI6</accession>
<protein>
    <submittedName>
        <fullName evidence="1">Uncharacterized protein</fullName>
    </submittedName>
</protein>
<dbReference type="AlphaFoldDB" id="X1BXI6"/>
<feature type="non-terminal residue" evidence="1">
    <location>
        <position position="110"/>
    </location>
</feature>
<organism evidence="1">
    <name type="scientific">marine sediment metagenome</name>
    <dbReference type="NCBI Taxonomy" id="412755"/>
    <lineage>
        <taxon>unclassified sequences</taxon>
        <taxon>metagenomes</taxon>
        <taxon>ecological metagenomes</taxon>
    </lineage>
</organism>
<reference evidence="1" key="1">
    <citation type="journal article" date="2014" name="Front. Microbiol.">
        <title>High frequency of phylogenetically diverse reductive dehalogenase-homologous genes in deep subseafloor sedimentary metagenomes.</title>
        <authorList>
            <person name="Kawai M."/>
            <person name="Futagami T."/>
            <person name="Toyoda A."/>
            <person name="Takaki Y."/>
            <person name="Nishi S."/>
            <person name="Hori S."/>
            <person name="Arai W."/>
            <person name="Tsubouchi T."/>
            <person name="Morono Y."/>
            <person name="Uchiyama I."/>
            <person name="Ito T."/>
            <person name="Fujiyama A."/>
            <person name="Inagaki F."/>
            <person name="Takami H."/>
        </authorList>
    </citation>
    <scope>NUCLEOTIDE SEQUENCE</scope>
    <source>
        <strain evidence="1">Expedition CK06-06</strain>
    </source>
</reference>